<protein>
    <submittedName>
        <fullName evidence="7">Carboxylic acid reductase</fullName>
    </submittedName>
</protein>
<proteinExistence type="predicted"/>
<dbReference type="Pfam" id="PF00501">
    <property type="entry name" value="AMP-binding"/>
    <property type="match status" value="1"/>
</dbReference>
<keyword evidence="1" id="KW-0596">Phosphopantetheine</keyword>
<dbReference type="PANTHER" id="PTHR43439">
    <property type="entry name" value="PHENYLACETATE-COENZYME A LIGASE"/>
    <property type="match status" value="1"/>
</dbReference>
<dbReference type="Proteomes" id="UP000053831">
    <property type="component" value="Unassembled WGS sequence"/>
</dbReference>
<dbReference type="AlphaFoldDB" id="A0A0M9VSH8"/>
<reference evidence="7 8" key="1">
    <citation type="submission" date="2015-07" db="EMBL/GenBank/DDBJ databases">
        <title>The genome of the fungus Escovopsis weberi, a specialized disease agent of ant agriculture.</title>
        <authorList>
            <person name="de Man T.J."/>
            <person name="Stajich J.E."/>
            <person name="Kubicek C.P."/>
            <person name="Chenthamara K."/>
            <person name="Atanasova L."/>
            <person name="Druzhinina I.S."/>
            <person name="Birnbaum S."/>
            <person name="Barribeau S.M."/>
            <person name="Teiling C."/>
            <person name="Suen G."/>
            <person name="Currie C."/>
            <person name="Gerardo N.M."/>
        </authorList>
    </citation>
    <scope>NUCLEOTIDE SEQUENCE [LARGE SCALE GENOMIC DNA]</scope>
</reference>
<keyword evidence="8" id="KW-1185">Reference proteome</keyword>
<keyword evidence="2" id="KW-0597">Phosphoprotein</keyword>
<accession>A0A0M9VSH8</accession>
<keyword evidence="3" id="KW-0521">NADP</keyword>
<gene>
    <name evidence="7" type="ORF">ESCO_003342</name>
</gene>
<dbReference type="SUPFAM" id="SSF51735">
    <property type="entry name" value="NAD(P)-binding Rossmann-fold domains"/>
    <property type="match status" value="1"/>
</dbReference>
<evidence type="ECO:0000313" key="7">
    <source>
        <dbReference type="EMBL" id="KOS17713.1"/>
    </source>
</evidence>
<dbReference type="InterPro" id="IPR042099">
    <property type="entry name" value="ANL_N_sf"/>
</dbReference>
<dbReference type="Gene3D" id="1.10.1200.10">
    <property type="entry name" value="ACP-like"/>
    <property type="match status" value="1"/>
</dbReference>
<evidence type="ECO:0000256" key="3">
    <source>
        <dbReference type="ARBA" id="ARBA00022857"/>
    </source>
</evidence>
<evidence type="ECO:0000259" key="6">
    <source>
        <dbReference type="Pfam" id="PF07993"/>
    </source>
</evidence>
<dbReference type="InterPro" id="IPR036291">
    <property type="entry name" value="NAD(P)-bd_dom_sf"/>
</dbReference>
<dbReference type="InterPro" id="IPR009081">
    <property type="entry name" value="PP-bd_ACP"/>
</dbReference>
<dbReference type="Pfam" id="PF00550">
    <property type="entry name" value="PP-binding"/>
    <property type="match status" value="1"/>
</dbReference>
<feature type="domain" description="Carrier" evidence="5">
    <location>
        <begin position="577"/>
        <end position="612"/>
    </location>
</feature>
<dbReference type="InterPro" id="IPR051414">
    <property type="entry name" value="Adenylate-forming_Reductase"/>
</dbReference>
<evidence type="ECO:0000256" key="2">
    <source>
        <dbReference type="ARBA" id="ARBA00022553"/>
    </source>
</evidence>
<feature type="domain" description="AMP-dependent synthetase/ligase" evidence="4">
    <location>
        <begin position="80"/>
        <end position="377"/>
    </location>
</feature>
<dbReference type="OrthoDB" id="429813at2759"/>
<dbReference type="Gene3D" id="3.40.50.12780">
    <property type="entry name" value="N-terminal domain of ligase-like"/>
    <property type="match status" value="1"/>
</dbReference>
<dbReference type="STRING" id="150374.A0A0M9VSH8"/>
<name>A0A0M9VSH8_ESCWE</name>
<dbReference type="PANTHER" id="PTHR43439:SF2">
    <property type="entry name" value="ENZYME, PUTATIVE (JCVI)-RELATED"/>
    <property type="match status" value="1"/>
</dbReference>
<dbReference type="Pfam" id="PF23562">
    <property type="entry name" value="AMP-binding_C_3"/>
    <property type="match status" value="1"/>
</dbReference>
<dbReference type="InterPro" id="IPR036736">
    <property type="entry name" value="ACP-like_sf"/>
</dbReference>
<dbReference type="EMBL" id="LGSR01000022">
    <property type="protein sequence ID" value="KOS17713.1"/>
    <property type="molecule type" value="Genomic_DNA"/>
</dbReference>
<dbReference type="SUPFAM" id="SSF47336">
    <property type="entry name" value="ACP-like"/>
    <property type="match status" value="1"/>
</dbReference>
<dbReference type="Gene3D" id="3.40.50.720">
    <property type="entry name" value="NAD(P)-binding Rossmann-like Domain"/>
    <property type="match status" value="1"/>
</dbReference>
<organism evidence="7 8">
    <name type="scientific">Escovopsis weberi</name>
    <dbReference type="NCBI Taxonomy" id="150374"/>
    <lineage>
        <taxon>Eukaryota</taxon>
        <taxon>Fungi</taxon>
        <taxon>Dikarya</taxon>
        <taxon>Ascomycota</taxon>
        <taxon>Pezizomycotina</taxon>
        <taxon>Sordariomycetes</taxon>
        <taxon>Hypocreomycetidae</taxon>
        <taxon>Hypocreales</taxon>
        <taxon>Hypocreaceae</taxon>
        <taxon>Escovopsis</taxon>
    </lineage>
</organism>
<dbReference type="InterPro" id="IPR020845">
    <property type="entry name" value="AMP-binding_CS"/>
</dbReference>
<evidence type="ECO:0000256" key="1">
    <source>
        <dbReference type="ARBA" id="ARBA00022450"/>
    </source>
</evidence>
<dbReference type="InterPro" id="IPR013120">
    <property type="entry name" value="FAR_NAD-bd"/>
</dbReference>
<sequence length="1066" mass="117136">MLDCPPEPVFTPRLPVNIVDHFAATEPDRPYAYAPVTDDPEDGFAPILFGALARAVNHVAHDIAALRSRVPEATTDDFPTVAYLGPNDVRYLIIMLACVKARCKAFFASPRNSDASMQSLLGVTKPIVILHADRFADLARHWASIYPVELRQAPSSHVWLEASPMPFPYEERLEEARWHPYFVIHTSGSTGIPKPVVVKQGSFSACDIWRQQPEFQGAPFLFTHWAASSSRLLLPMPAFHMAALSLFTFLGLYSATPIVFAPPDRPLTADIVLRCIMASESDSAMLPPSVLQEIAAIPGGIEVLARLKFLGYGGGPVAPPLGDMLVERGVKLASALSSTEFSPYHIFYQRDPKLWNWHILNTDSMGAEMREIDARVEGERAYELVLRRMNKDPGLQTVFYTFPDKQEWATGDLFKKHPTLPHHYQYAGRADDVIIFSNGLKMNPSSVERLVACHPGVKNALVVGSGRFQPALIVEPHVLPQSSEQAEALIDSLWPTIEEANQTNAAHSKITRQLVTISDPKIPFPTSAKGSVQRPFANEIYKHIIDAVYEKAEEQHDDEQEAQKMDFESIETLTASITEILVTRLGVSGVTPDADLFSLGVDSLRVVSLSKHIFLGAKAAGFDVDYETVSPRVIYAQMAPRALAEHLLSRLSGGDDTCALQRNDVHEMGAFTRLVEKYTSDLPPPNKGQQEPLNDDQTIIITGTTGSLGAYMLDRLVRSSRVRTIIALNRGDDGGASRQVDISADRGLSTDFSKVEFLGGDLSLPTWGFGKEIYEKLLASADRIVHSAWPVNFNIGVGSFEPSIRGVRHLVDFSNRAAKRVPIVFVSSISTAMRWRDKAAVPEERLDDPSLPKMGYGRSKAAASMILEAAVAKSGVCAASIRVGVIAGSHKPSGMWNKQDFIPSLVASSVYLGILPDSIGSTDAIDWMPAEDVAGLVLDVSGISEPRSVSDISGYFHGVNPRTTTWSSIASAIKEYYGKRIAKIVSLAEWVDALERSAQETSAGDAERNPGIKLIDTYKTMLASREMGLQRLSFATERTEAHSRTLRNTKPVSGDLMKLWCSQWNY</sequence>
<dbReference type="InterPro" id="IPR000873">
    <property type="entry name" value="AMP-dep_synth/lig_dom"/>
</dbReference>
<dbReference type="SUPFAM" id="SSF56801">
    <property type="entry name" value="Acetyl-CoA synthetase-like"/>
    <property type="match status" value="1"/>
</dbReference>
<dbReference type="PROSITE" id="PS00455">
    <property type="entry name" value="AMP_BINDING"/>
    <property type="match status" value="1"/>
</dbReference>
<evidence type="ECO:0000259" key="5">
    <source>
        <dbReference type="Pfam" id="PF00550"/>
    </source>
</evidence>
<dbReference type="Pfam" id="PF07993">
    <property type="entry name" value="NAD_binding_4"/>
    <property type="match status" value="1"/>
</dbReference>
<evidence type="ECO:0000313" key="8">
    <source>
        <dbReference type="Proteomes" id="UP000053831"/>
    </source>
</evidence>
<feature type="domain" description="Thioester reductase (TE)" evidence="6">
    <location>
        <begin position="701"/>
        <end position="934"/>
    </location>
</feature>
<evidence type="ECO:0000259" key="4">
    <source>
        <dbReference type="Pfam" id="PF00501"/>
    </source>
</evidence>
<comment type="caution">
    <text evidence="7">The sequence shown here is derived from an EMBL/GenBank/DDBJ whole genome shotgun (WGS) entry which is preliminary data.</text>
</comment>